<evidence type="ECO:0008006" key="9">
    <source>
        <dbReference type="Google" id="ProtNLM"/>
    </source>
</evidence>
<dbReference type="PANTHER" id="PTHR23502:SF13">
    <property type="entry name" value="MULTIDRUG TRANSPORTER, PUTATIVE (AFU_ORTHOLOGUE AFUA_2G12550)-RELATED"/>
    <property type="match status" value="1"/>
</dbReference>
<feature type="transmembrane region" description="Helical" evidence="6">
    <location>
        <begin position="483"/>
        <end position="503"/>
    </location>
</feature>
<name>A0A4Z0YS20_9PEZI</name>
<dbReference type="GO" id="GO:0005886">
    <property type="term" value="C:plasma membrane"/>
    <property type="evidence" value="ECO:0007669"/>
    <property type="project" value="TreeGrafter"/>
</dbReference>
<evidence type="ECO:0000256" key="5">
    <source>
        <dbReference type="SAM" id="MobiDB-lite"/>
    </source>
</evidence>
<keyword evidence="3 6" id="KW-1133">Transmembrane helix</keyword>
<dbReference type="Proteomes" id="UP000297716">
    <property type="component" value="Unassembled WGS sequence"/>
</dbReference>
<evidence type="ECO:0000256" key="2">
    <source>
        <dbReference type="ARBA" id="ARBA00022692"/>
    </source>
</evidence>
<gene>
    <name evidence="7" type="ORF">E0Z10_g7470</name>
</gene>
<evidence type="ECO:0000313" key="8">
    <source>
        <dbReference type="Proteomes" id="UP000297716"/>
    </source>
</evidence>
<dbReference type="SUPFAM" id="SSF103473">
    <property type="entry name" value="MFS general substrate transporter"/>
    <property type="match status" value="1"/>
</dbReference>
<feature type="compositionally biased region" description="Low complexity" evidence="5">
    <location>
        <begin position="544"/>
        <end position="582"/>
    </location>
</feature>
<comment type="subcellular location">
    <subcellularLocation>
        <location evidence="1">Membrane</location>
        <topology evidence="1">Multi-pass membrane protein</topology>
    </subcellularLocation>
</comment>
<evidence type="ECO:0000256" key="3">
    <source>
        <dbReference type="ARBA" id="ARBA00022989"/>
    </source>
</evidence>
<feature type="transmembrane region" description="Helical" evidence="6">
    <location>
        <begin position="228"/>
        <end position="246"/>
    </location>
</feature>
<dbReference type="AlphaFoldDB" id="A0A4Z0YS20"/>
<dbReference type="InterPro" id="IPR011701">
    <property type="entry name" value="MFS"/>
</dbReference>
<feature type="transmembrane region" description="Helical" evidence="6">
    <location>
        <begin position="382"/>
        <end position="403"/>
    </location>
</feature>
<evidence type="ECO:0000313" key="7">
    <source>
        <dbReference type="EMBL" id="TGJ81293.1"/>
    </source>
</evidence>
<dbReference type="GO" id="GO:0022857">
    <property type="term" value="F:transmembrane transporter activity"/>
    <property type="evidence" value="ECO:0007669"/>
    <property type="project" value="InterPro"/>
</dbReference>
<comment type="caution">
    <text evidence="7">The sequence shown here is derived from an EMBL/GenBank/DDBJ whole genome shotgun (WGS) entry which is preliminary data.</text>
</comment>
<feature type="transmembrane region" description="Helical" evidence="6">
    <location>
        <begin position="409"/>
        <end position="432"/>
    </location>
</feature>
<dbReference type="Gene3D" id="1.20.1250.20">
    <property type="entry name" value="MFS general substrate transporter like domains"/>
    <property type="match status" value="1"/>
</dbReference>
<dbReference type="EMBL" id="SKBN01000175">
    <property type="protein sequence ID" value="TGJ81293.1"/>
    <property type="molecule type" value="Genomic_DNA"/>
</dbReference>
<reference evidence="7 8" key="1">
    <citation type="submission" date="2019-03" db="EMBL/GenBank/DDBJ databases">
        <title>Draft genome sequence of Xylaria hypoxylon DSM 108379, a ubiquitous saprotrophic-parasitic fungi on hardwood.</title>
        <authorList>
            <person name="Buettner E."/>
            <person name="Leonhardt S."/>
            <person name="Gebauer A.M."/>
            <person name="Liers C."/>
            <person name="Hofrichter M."/>
            <person name="Kellner H."/>
        </authorList>
    </citation>
    <scope>NUCLEOTIDE SEQUENCE [LARGE SCALE GENOMIC DNA]</scope>
    <source>
        <strain evidence="7 8">DSM 108379</strain>
    </source>
</reference>
<feature type="transmembrane region" description="Helical" evidence="6">
    <location>
        <begin position="140"/>
        <end position="159"/>
    </location>
</feature>
<dbReference type="OrthoDB" id="5376138at2759"/>
<feature type="transmembrane region" description="Helical" evidence="6">
    <location>
        <begin position="195"/>
        <end position="216"/>
    </location>
</feature>
<feature type="transmembrane region" description="Helical" evidence="6">
    <location>
        <begin position="103"/>
        <end position="120"/>
    </location>
</feature>
<feature type="compositionally biased region" description="Low complexity" evidence="5">
    <location>
        <begin position="589"/>
        <end position="600"/>
    </location>
</feature>
<evidence type="ECO:0000256" key="1">
    <source>
        <dbReference type="ARBA" id="ARBA00004141"/>
    </source>
</evidence>
<evidence type="ECO:0000256" key="4">
    <source>
        <dbReference type="ARBA" id="ARBA00023136"/>
    </source>
</evidence>
<dbReference type="Pfam" id="PF07690">
    <property type="entry name" value="MFS_1"/>
    <property type="match status" value="1"/>
</dbReference>
<organism evidence="7 8">
    <name type="scientific">Xylaria hypoxylon</name>
    <dbReference type="NCBI Taxonomy" id="37992"/>
    <lineage>
        <taxon>Eukaryota</taxon>
        <taxon>Fungi</taxon>
        <taxon>Dikarya</taxon>
        <taxon>Ascomycota</taxon>
        <taxon>Pezizomycotina</taxon>
        <taxon>Sordariomycetes</taxon>
        <taxon>Xylariomycetidae</taxon>
        <taxon>Xylariales</taxon>
        <taxon>Xylariaceae</taxon>
        <taxon>Xylaria</taxon>
    </lineage>
</organism>
<keyword evidence="2 6" id="KW-0812">Transmembrane</keyword>
<proteinExistence type="predicted"/>
<keyword evidence="8" id="KW-1185">Reference proteome</keyword>
<dbReference type="InterPro" id="IPR036259">
    <property type="entry name" value="MFS_trans_sf"/>
</dbReference>
<feature type="compositionally biased region" description="Basic residues" evidence="5">
    <location>
        <begin position="640"/>
        <end position="650"/>
    </location>
</feature>
<feature type="compositionally biased region" description="Basic and acidic residues" evidence="5">
    <location>
        <begin position="652"/>
        <end position="665"/>
    </location>
</feature>
<sequence length="704" mass="76645">MEGTGYVHSDRLSVRDSILEVSFALVADLSVTCGGHGSDETPSVRKRIPPLNAAAEAEQDAAEADRVSDAEKELVVEQDGRQELQEDDCEDELGFAFSNRKKWWILTVIFLVQTSMNFNTSLYSNGITGISEEFSVSNQVARLGAAIFLITYAFGCELWAPWSEEFGRKLILQLSLSLTNIWAIPVGLAPNFATILVARALGGLSTAGGSVTLGMIADLYDSDEQQYAIAYVVFSSVGGSILGPIIGGFVEILPPSQACAGALGSNSFLVFPYRIAKRRRKTGENINIYGPSEMQPFSERFTFRELMATWLRAFRMLFNEPIVFTLSLLSGLSDAIVFIGLAFLPIAIGYLIAWAAFIPTFERGRSLREQNPFDDHAQFESRLLPLLWSAPLLPVGLLIFSWTSSGPPLHWIGTMFGTLLIGFANYSIYMATIDYMICAYGPYSASATGGNGLARDLLAGTLTPAAIPFYTSIDVERGRALEWPSTILAIISALVVGFVYYVYFKGPTLRKKSPFAQRLSSREGEFESRRISVPARQSNAVAAEVASAAQSAQPAQAPQPAQPAQPAQAPQPAQSAQPVQAPLPRNKSAEPAEPAARSAPVNVPTTSERRHRETQSGVPQRPAFGPSSPQGSYMGSVHAASRRQSRRTSRKQTPDPSRRNSREGGHSGWAPTNLDTIYSVSHEPPHQEIIKHLDQHKRAAARGI</sequence>
<evidence type="ECO:0000256" key="6">
    <source>
        <dbReference type="SAM" id="Phobius"/>
    </source>
</evidence>
<accession>A0A4Z0YS20</accession>
<feature type="transmembrane region" description="Helical" evidence="6">
    <location>
        <begin position="335"/>
        <end position="361"/>
    </location>
</feature>
<dbReference type="STRING" id="37992.A0A4Z0YS20"/>
<keyword evidence="4 6" id="KW-0472">Membrane</keyword>
<protein>
    <recommendedName>
        <fullName evidence="9">Major facilitator superfamily (MFS) profile domain-containing protein</fullName>
    </recommendedName>
</protein>
<dbReference type="PANTHER" id="PTHR23502">
    <property type="entry name" value="MAJOR FACILITATOR SUPERFAMILY"/>
    <property type="match status" value="1"/>
</dbReference>
<feature type="region of interest" description="Disordered" evidence="5">
    <location>
        <begin position="544"/>
        <end position="677"/>
    </location>
</feature>